<dbReference type="PIRSF" id="PIRSF018005">
    <property type="entry name" value="UCP018005"/>
    <property type="match status" value="1"/>
</dbReference>
<dbReference type="InterPro" id="IPR017804">
    <property type="entry name" value="MeTrfase_EgtD-like"/>
</dbReference>
<dbReference type="EC" id="2.1.1.44" evidence="4"/>
<dbReference type="Proteomes" id="UP001377337">
    <property type="component" value="Chromosome"/>
</dbReference>
<feature type="domain" description="Histidine-specific methyltransferase SAM-dependent" evidence="3">
    <location>
        <begin position="22"/>
        <end position="319"/>
    </location>
</feature>
<dbReference type="RefSeq" id="WP_338781605.1">
    <property type="nucleotide sequence ID" value="NZ_CP147407.1"/>
</dbReference>
<dbReference type="InterPro" id="IPR051128">
    <property type="entry name" value="EgtD_Methyltrsf_superfamily"/>
</dbReference>
<gene>
    <name evidence="4" type="primary">egtD</name>
    <name evidence="4" type="ORF">WCV65_08590</name>
</gene>
<proteinExistence type="predicted"/>
<dbReference type="PANTHER" id="PTHR43397:SF1">
    <property type="entry name" value="ERGOTHIONEINE BIOSYNTHESIS PROTEIN 1"/>
    <property type="match status" value="1"/>
</dbReference>
<dbReference type="GO" id="GO:0032259">
    <property type="term" value="P:methylation"/>
    <property type="evidence" value="ECO:0007669"/>
    <property type="project" value="UniProtKB-KW"/>
</dbReference>
<accession>A0ABZ2NL28</accession>
<keyword evidence="1 4" id="KW-0489">Methyltransferase</keyword>
<dbReference type="Pfam" id="PF10017">
    <property type="entry name" value="Methyltransf_33"/>
    <property type="match status" value="1"/>
</dbReference>
<name>A0ABZ2NL28_9BACI</name>
<dbReference type="GO" id="GO:0052706">
    <property type="term" value="F:L-histidine N(alpha)-methyltransferase activity"/>
    <property type="evidence" value="ECO:0007669"/>
    <property type="project" value="UniProtKB-EC"/>
</dbReference>
<dbReference type="NCBIfam" id="TIGR03438">
    <property type="entry name" value="egtD_ergothio"/>
    <property type="match status" value="1"/>
</dbReference>
<evidence type="ECO:0000259" key="3">
    <source>
        <dbReference type="Pfam" id="PF10017"/>
    </source>
</evidence>
<dbReference type="InterPro" id="IPR019257">
    <property type="entry name" value="MeTrfase_dom"/>
</dbReference>
<evidence type="ECO:0000313" key="4">
    <source>
        <dbReference type="EMBL" id="WXB98516.1"/>
    </source>
</evidence>
<evidence type="ECO:0000256" key="1">
    <source>
        <dbReference type="ARBA" id="ARBA00022603"/>
    </source>
</evidence>
<sequence length="321" mass="36482">MTTLKQAIQFTDNGVEYSSFLTEVLDGLKRVPKTLPAKFLYDERGSELFEEITNLAEYYPTRTEIDILESVKNEIALLIGPEAALIEFGSGSSRKIQILLQSLKDLSVYVPIDISKEFLYASSLKLAHDYPTLHIHAVSGDYTAPMTLPDLNCRKKAAFFPGSTIGNFEPREAGAFLDTVAAMLEKGDGFLVGVDLKKESHILHSAYNDARGITAEFNLNLLRRMNRELGADFALDAYRHHAFYNEEKGRIEMHIISQKDQKVTIQSEEIVIQRGETIHTENSYKYEVEEFHNLASKSGFAARKFWTDENRLFSLHYLELR</sequence>
<dbReference type="PANTHER" id="PTHR43397">
    <property type="entry name" value="ERGOTHIONEINE BIOSYNTHESIS PROTEIN 1"/>
    <property type="match status" value="1"/>
</dbReference>
<dbReference type="Gene3D" id="3.40.50.150">
    <property type="entry name" value="Vaccinia Virus protein VP39"/>
    <property type="match status" value="1"/>
</dbReference>
<evidence type="ECO:0000256" key="2">
    <source>
        <dbReference type="ARBA" id="ARBA00022679"/>
    </source>
</evidence>
<dbReference type="InterPro" id="IPR029063">
    <property type="entry name" value="SAM-dependent_MTases_sf"/>
</dbReference>
<keyword evidence="2 4" id="KW-0808">Transferase</keyword>
<reference evidence="4 5" key="1">
    <citation type="submission" date="2024-02" db="EMBL/GenBank/DDBJ databases">
        <title>Seven novel Bacillus-like species.</title>
        <authorList>
            <person name="Liu G."/>
        </authorList>
    </citation>
    <scope>NUCLEOTIDE SEQUENCE [LARGE SCALE GENOMIC DNA]</scope>
    <source>
        <strain evidence="4 5">FJAT-52054</strain>
    </source>
</reference>
<keyword evidence="5" id="KW-1185">Reference proteome</keyword>
<dbReference type="InterPro" id="IPR035094">
    <property type="entry name" value="EgtD"/>
</dbReference>
<dbReference type="EMBL" id="CP147407">
    <property type="protein sequence ID" value="WXB98516.1"/>
    <property type="molecule type" value="Genomic_DNA"/>
</dbReference>
<organism evidence="4 5">
    <name type="scientific">Metabacillus sediminis</name>
    <dbReference type="NCBI Taxonomy" id="3117746"/>
    <lineage>
        <taxon>Bacteria</taxon>
        <taxon>Bacillati</taxon>
        <taxon>Bacillota</taxon>
        <taxon>Bacilli</taxon>
        <taxon>Bacillales</taxon>
        <taxon>Bacillaceae</taxon>
        <taxon>Metabacillus</taxon>
    </lineage>
</organism>
<protein>
    <submittedName>
        <fullName evidence="4">L-histidine N(Alpha)-methyltransferase</fullName>
        <ecNumber evidence="4">2.1.1.44</ecNumber>
    </submittedName>
</protein>
<evidence type="ECO:0000313" key="5">
    <source>
        <dbReference type="Proteomes" id="UP001377337"/>
    </source>
</evidence>